<evidence type="ECO:0000313" key="3">
    <source>
        <dbReference type="EMBL" id="KAK3401567.1"/>
    </source>
</evidence>
<feature type="region of interest" description="Disordered" evidence="1">
    <location>
        <begin position="314"/>
        <end position="352"/>
    </location>
</feature>
<proteinExistence type="predicted"/>
<keyword evidence="2" id="KW-0472">Membrane</keyword>
<dbReference type="EMBL" id="JAUTDP010000002">
    <property type="protein sequence ID" value="KAK3401567.1"/>
    <property type="molecule type" value="Genomic_DNA"/>
</dbReference>
<feature type="transmembrane region" description="Helical" evidence="2">
    <location>
        <begin position="226"/>
        <end position="251"/>
    </location>
</feature>
<dbReference type="Proteomes" id="UP001281003">
    <property type="component" value="Unassembled WGS sequence"/>
</dbReference>
<feature type="region of interest" description="Disordered" evidence="1">
    <location>
        <begin position="375"/>
        <end position="402"/>
    </location>
</feature>
<keyword evidence="2" id="KW-0812">Transmembrane</keyword>
<feature type="compositionally biased region" description="Low complexity" evidence="1">
    <location>
        <begin position="378"/>
        <end position="392"/>
    </location>
</feature>
<keyword evidence="2" id="KW-1133">Transmembrane helix</keyword>
<reference evidence="3" key="2">
    <citation type="submission" date="2023-07" db="EMBL/GenBank/DDBJ databases">
        <authorList>
            <consortium name="Lawrence Berkeley National Laboratory"/>
            <person name="Haridas S."/>
            <person name="Hensen N."/>
            <person name="Bonometti L."/>
            <person name="Westerberg I."/>
            <person name="Brannstrom I.O."/>
            <person name="Guillou S."/>
            <person name="Cros-Aarteil S."/>
            <person name="Calhoun S."/>
            <person name="Kuo A."/>
            <person name="Mondo S."/>
            <person name="Pangilinan J."/>
            <person name="Riley R."/>
            <person name="LaButti K."/>
            <person name="Andreopoulos B."/>
            <person name="Lipzen A."/>
            <person name="Chen C."/>
            <person name="Yanf M."/>
            <person name="Daum C."/>
            <person name="Ng V."/>
            <person name="Clum A."/>
            <person name="Steindorff A."/>
            <person name="Ohm R."/>
            <person name="Martin F."/>
            <person name="Silar P."/>
            <person name="Natvig D."/>
            <person name="Lalanne C."/>
            <person name="Gautier V."/>
            <person name="Ament-velasquez S.L."/>
            <person name="Kruys A."/>
            <person name="Hutchinson M.I."/>
            <person name="Powell A.J."/>
            <person name="Barry K."/>
            <person name="Miller A.N."/>
            <person name="Grigoriev I.V."/>
            <person name="Debuchy R."/>
            <person name="Gladieux P."/>
            <person name="Thoren M.H."/>
            <person name="Johannesson H."/>
        </authorList>
    </citation>
    <scope>NUCLEOTIDE SEQUENCE</scope>
    <source>
        <strain evidence="3">FGSC 1904</strain>
    </source>
</reference>
<evidence type="ECO:0000256" key="1">
    <source>
        <dbReference type="SAM" id="MobiDB-lite"/>
    </source>
</evidence>
<sequence length="432" mass="44187">MDPSTTNATLNEPSFLVPPTRFLFQPAHRPKLLPLHIGTLASSPGRRGLFELAQRDLLTCASDETTCSQGNWCCGNGSTCSLDNGAFFCCAASGAGDAQDGGCARVCAAGDFQCGNVCCADGQTCMGAESGSPYCLNPTTTMSSMPLSTAPATFISPTTSTVGQTTSTSTMSLSTTSLTASIPAATAIVNIPSSSSPSTSETMSSPSQVATAAPTSSESHEGGIPMAAQVSIGVIVPVVCIILVFGLWMVLFRRSNRSRRLTMAFGRNGGDDDVPPGFYVVGPGDSGSGNLYPLTPPPAYTKSATTLVSTIPADPSSTATSVYGGRTESLSSRDNGQQGGIEMSTLSPSPVLPPLDQRLSVMDVRLSVASTTVGMPEPVHTQATPAAAAGPDPADDVHPGTPVDLSRVSVFYSRNSVVAGRDSMGVHPGTAL</sequence>
<feature type="compositionally biased region" description="Low complexity" evidence="1">
    <location>
        <begin position="192"/>
        <end position="207"/>
    </location>
</feature>
<comment type="caution">
    <text evidence="3">The sequence shown here is derived from an EMBL/GenBank/DDBJ whole genome shotgun (WGS) entry which is preliminary data.</text>
</comment>
<dbReference type="AlphaFoldDB" id="A0AAE0PKL4"/>
<protein>
    <submittedName>
        <fullName evidence="3">Uncharacterized protein</fullName>
    </submittedName>
</protein>
<feature type="compositionally biased region" description="Polar residues" evidence="1">
    <location>
        <begin position="208"/>
        <end position="217"/>
    </location>
</feature>
<accession>A0AAE0PKL4</accession>
<reference evidence="3" key="1">
    <citation type="journal article" date="2023" name="Mol. Phylogenet. Evol.">
        <title>Genome-scale phylogeny and comparative genomics of the fungal order Sordariales.</title>
        <authorList>
            <person name="Hensen N."/>
            <person name="Bonometti L."/>
            <person name="Westerberg I."/>
            <person name="Brannstrom I.O."/>
            <person name="Guillou S."/>
            <person name="Cros-Aarteil S."/>
            <person name="Calhoun S."/>
            <person name="Haridas S."/>
            <person name="Kuo A."/>
            <person name="Mondo S."/>
            <person name="Pangilinan J."/>
            <person name="Riley R."/>
            <person name="LaButti K."/>
            <person name="Andreopoulos B."/>
            <person name="Lipzen A."/>
            <person name="Chen C."/>
            <person name="Yan M."/>
            <person name="Daum C."/>
            <person name="Ng V."/>
            <person name="Clum A."/>
            <person name="Steindorff A."/>
            <person name="Ohm R.A."/>
            <person name="Martin F."/>
            <person name="Silar P."/>
            <person name="Natvig D.O."/>
            <person name="Lalanne C."/>
            <person name="Gautier V."/>
            <person name="Ament-Velasquez S.L."/>
            <person name="Kruys A."/>
            <person name="Hutchinson M.I."/>
            <person name="Powell A.J."/>
            <person name="Barry K."/>
            <person name="Miller A.N."/>
            <person name="Grigoriev I.V."/>
            <person name="Debuchy R."/>
            <person name="Gladieux P."/>
            <person name="Hiltunen Thoren M."/>
            <person name="Johannesson H."/>
        </authorList>
    </citation>
    <scope>NUCLEOTIDE SEQUENCE</scope>
    <source>
        <strain evidence="3">FGSC 1904</strain>
    </source>
</reference>
<feature type="region of interest" description="Disordered" evidence="1">
    <location>
        <begin position="192"/>
        <end position="221"/>
    </location>
</feature>
<evidence type="ECO:0000313" key="4">
    <source>
        <dbReference type="Proteomes" id="UP001281003"/>
    </source>
</evidence>
<gene>
    <name evidence="3" type="ORF">B0T20DRAFT_402042</name>
</gene>
<organism evidence="3 4">
    <name type="scientific">Sordaria brevicollis</name>
    <dbReference type="NCBI Taxonomy" id="83679"/>
    <lineage>
        <taxon>Eukaryota</taxon>
        <taxon>Fungi</taxon>
        <taxon>Dikarya</taxon>
        <taxon>Ascomycota</taxon>
        <taxon>Pezizomycotina</taxon>
        <taxon>Sordariomycetes</taxon>
        <taxon>Sordariomycetidae</taxon>
        <taxon>Sordariales</taxon>
        <taxon>Sordariaceae</taxon>
        <taxon>Sordaria</taxon>
    </lineage>
</organism>
<keyword evidence="4" id="KW-1185">Reference proteome</keyword>
<evidence type="ECO:0000256" key="2">
    <source>
        <dbReference type="SAM" id="Phobius"/>
    </source>
</evidence>
<name>A0AAE0PKL4_SORBR</name>